<gene>
    <name evidence="5" type="ORF">FOZ76_06340</name>
</gene>
<keyword evidence="1" id="KW-0472">Membrane</keyword>
<dbReference type="InterPro" id="IPR003593">
    <property type="entry name" value="AAA+_ATPase"/>
</dbReference>
<dbReference type="Gene3D" id="3.40.50.300">
    <property type="entry name" value="P-loop containing nucleotide triphosphate hydrolases"/>
    <property type="match status" value="1"/>
</dbReference>
<keyword evidence="2" id="KW-0547">Nucleotide-binding</keyword>
<evidence type="ECO:0000256" key="3">
    <source>
        <dbReference type="ARBA" id="ARBA00022840"/>
    </source>
</evidence>
<dbReference type="GO" id="GO:0016887">
    <property type="term" value="F:ATP hydrolysis activity"/>
    <property type="evidence" value="ECO:0007669"/>
    <property type="project" value="InterPro"/>
</dbReference>
<dbReference type="PANTHER" id="PTHR43869:SF1">
    <property type="entry name" value="GLYCINE BETAINE_PROLINE BETAINE TRANSPORT SYSTEM ATP-BINDING PROTEIN PROV"/>
    <property type="match status" value="1"/>
</dbReference>
<dbReference type="InterPro" id="IPR003439">
    <property type="entry name" value="ABC_transporter-like_ATP-bd"/>
</dbReference>
<evidence type="ECO:0000256" key="1">
    <source>
        <dbReference type="ARBA" id="ARBA00022475"/>
    </source>
</evidence>
<evidence type="ECO:0000259" key="4">
    <source>
        <dbReference type="PROSITE" id="PS50893"/>
    </source>
</evidence>
<dbReference type="PROSITE" id="PS00211">
    <property type="entry name" value="ABC_TRANSPORTER_1"/>
    <property type="match status" value="1"/>
</dbReference>
<keyword evidence="6" id="KW-1185">Reference proteome</keyword>
<dbReference type="PROSITE" id="PS50893">
    <property type="entry name" value="ABC_TRANSPORTER_2"/>
    <property type="match status" value="1"/>
</dbReference>
<comment type="caution">
    <text evidence="5">The sequence shown here is derived from an EMBL/GenBank/DDBJ whole genome shotgun (WGS) entry which is preliminary data.</text>
</comment>
<dbReference type="InterPro" id="IPR017871">
    <property type="entry name" value="ABC_transporter-like_CS"/>
</dbReference>
<name>A0A556AWT7_9BURK</name>
<protein>
    <submittedName>
        <fullName evidence="5">ATP-binding cassette domain-containing protein</fullName>
    </submittedName>
</protein>
<keyword evidence="3 5" id="KW-0067">ATP-binding</keyword>
<feature type="domain" description="ABC transporter" evidence="4">
    <location>
        <begin position="2"/>
        <end position="241"/>
    </location>
</feature>
<dbReference type="PANTHER" id="PTHR43869">
    <property type="entry name" value="GLYCINE BETAINE/PROLINE BETAINE TRANSPORT SYSTEM ATP-BINDING PROTEIN PROV"/>
    <property type="match status" value="1"/>
</dbReference>
<dbReference type="InterPro" id="IPR051921">
    <property type="entry name" value="ABC_osmolyte_uptake_ATP-bind"/>
</dbReference>
<dbReference type="Proteomes" id="UP000318405">
    <property type="component" value="Unassembled WGS sequence"/>
</dbReference>
<evidence type="ECO:0000313" key="5">
    <source>
        <dbReference type="EMBL" id="TSH97411.1"/>
    </source>
</evidence>
<dbReference type="SUPFAM" id="SSF52540">
    <property type="entry name" value="P-loop containing nucleoside triphosphate hydrolases"/>
    <property type="match status" value="1"/>
</dbReference>
<dbReference type="AlphaFoldDB" id="A0A556AWT7"/>
<dbReference type="InterPro" id="IPR027417">
    <property type="entry name" value="P-loop_NTPase"/>
</dbReference>
<keyword evidence="1" id="KW-1003">Cell membrane</keyword>
<dbReference type="SMART" id="SM00382">
    <property type="entry name" value="AAA"/>
    <property type="match status" value="1"/>
</dbReference>
<evidence type="ECO:0000313" key="6">
    <source>
        <dbReference type="Proteomes" id="UP000318405"/>
    </source>
</evidence>
<reference evidence="5 6" key="1">
    <citation type="submission" date="2019-07" db="EMBL/GenBank/DDBJ databases">
        <title>Qingshengfaniella alkalisoli gen. nov., sp. nov., isolated from saline soil.</title>
        <authorList>
            <person name="Xu L."/>
            <person name="Huang X.-X."/>
            <person name="Sun J.-Q."/>
        </authorList>
    </citation>
    <scope>NUCLEOTIDE SEQUENCE [LARGE SCALE GENOMIC DNA]</scope>
    <source>
        <strain evidence="5 6">DSM 27279</strain>
    </source>
</reference>
<dbReference type="Pfam" id="PF00005">
    <property type="entry name" value="ABC_tran"/>
    <property type="match status" value="1"/>
</dbReference>
<evidence type="ECO:0000256" key="2">
    <source>
        <dbReference type="ARBA" id="ARBA00022741"/>
    </source>
</evidence>
<dbReference type="EMBL" id="VLTJ01000010">
    <property type="protein sequence ID" value="TSH97411.1"/>
    <property type="molecule type" value="Genomic_DNA"/>
</dbReference>
<proteinExistence type="predicted"/>
<dbReference type="OrthoDB" id="9802264at2"/>
<dbReference type="GO" id="GO:0005524">
    <property type="term" value="F:ATP binding"/>
    <property type="evidence" value="ECO:0007669"/>
    <property type="project" value="UniProtKB-KW"/>
</dbReference>
<sequence>MRRGQSFAEAVANEGLAAPLDAVDLTVERGEIHVIMGLSGSGKSTLVRCINGLIAPTDGRVMVAGACVSSATPAALRELRQRHMSMVFQSFALLPHLSVTANVEFGLMLRGDETKQRRRRAAEVLDMVGLADWGERRVDELSGGMKQRIGLARALATDPDILIMDEPFSALDPLIRRSLQDELLRLQKELQKTIVFVTHDFGEALRIGSRILIMKAGRPVQTGTAAELFCDPCDEYVRAFTAHADFMHVITAGTLCRVIPEAADPPAADGARQAPRVDEDATLAQVLCAAHGADRIAVRRDGAPPRVLGTSHVLRHIGALYAERQES</sequence>
<organism evidence="5 6">
    <name type="scientific">Verticiella sediminum</name>
    <dbReference type="NCBI Taxonomy" id="1247510"/>
    <lineage>
        <taxon>Bacteria</taxon>
        <taxon>Pseudomonadati</taxon>
        <taxon>Pseudomonadota</taxon>
        <taxon>Betaproteobacteria</taxon>
        <taxon>Burkholderiales</taxon>
        <taxon>Alcaligenaceae</taxon>
        <taxon>Verticiella</taxon>
    </lineage>
</organism>
<accession>A0A556AWT7</accession>